<dbReference type="OrthoDB" id="4323858at2"/>
<feature type="region of interest" description="Disordered" evidence="1">
    <location>
        <begin position="160"/>
        <end position="212"/>
    </location>
</feature>
<keyword evidence="3" id="KW-1185">Reference proteome</keyword>
<feature type="region of interest" description="Disordered" evidence="1">
    <location>
        <begin position="1"/>
        <end position="24"/>
    </location>
</feature>
<evidence type="ECO:0000313" key="3">
    <source>
        <dbReference type="Proteomes" id="UP000231791"/>
    </source>
</evidence>
<feature type="compositionally biased region" description="Basic and acidic residues" evidence="1">
    <location>
        <begin position="203"/>
        <end position="212"/>
    </location>
</feature>
<evidence type="ECO:0000313" key="2">
    <source>
        <dbReference type="EMBL" id="ATZ29059.1"/>
    </source>
</evidence>
<dbReference type="AlphaFoldDB" id="A0A2K8PQS1"/>
<dbReference type="KEGG" id="slx:SLAV_36470"/>
<proteinExistence type="predicted"/>
<accession>A0A2K8PQS1</accession>
<name>A0A2K8PQS1_STRLA</name>
<dbReference type="RefSeq" id="WP_100661194.1">
    <property type="nucleotide sequence ID" value="NZ_CP024985.1"/>
</dbReference>
<protein>
    <submittedName>
        <fullName evidence="2">Uncharacterized protein</fullName>
    </submittedName>
</protein>
<feature type="compositionally biased region" description="Basic and acidic residues" evidence="1">
    <location>
        <begin position="1"/>
        <end position="10"/>
    </location>
</feature>
<dbReference type="InterPro" id="IPR009091">
    <property type="entry name" value="RCC1/BLIP-II"/>
</dbReference>
<organism evidence="2 3">
    <name type="scientific">Streptomyces lavendulae subsp. lavendulae</name>
    <dbReference type="NCBI Taxonomy" id="58340"/>
    <lineage>
        <taxon>Bacteria</taxon>
        <taxon>Bacillati</taxon>
        <taxon>Actinomycetota</taxon>
        <taxon>Actinomycetes</taxon>
        <taxon>Kitasatosporales</taxon>
        <taxon>Streptomycetaceae</taxon>
        <taxon>Streptomyces</taxon>
    </lineage>
</organism>
<dbReference type="Proteomes" id="UP000231791">
    <property type="component" value="Chromosome"/>
</dbReference>
<evidence type="ECO:0000256" key="1">
    <source>
        <dbReference type="SAM" id="MobiDB-lite"/>
    </source>
</evidence>
<dbReference type="EMBL" id="CP024985">
    <property type="protein sequence ID" value="ATZ29059.1"/>
    <property type="molecule type" value="Genomic_DNA"/>
</dbReference>
<reference evidence="2 3" key="1">
    <citation type="submission" date="2017-11" db="EMBL/GenBank/DDBJ databases">
        <title>Complete genome sequence of Streptomyces lavendulae subsp. lavendulae CCM 3239 (formerly 'Streptomyces aureofaciens CCM 3239'), the producer of the angucycline-type antibiotic auricin.</title>
        <authorList>
            <person name="Busche T."/>
            <person name="Novakova R."/>
            <person name="Al'Dilaimi A."/>
            <person name="Homerova D."/>
            <person name="Feckova L."/>
            <person name="Rezuchova B."/>
            <person name="Mingyar E."/>
            <person name="Csolleiova D."/>
            <person name="Bekeova C."/>
            <person name="Winkler A."/>
            <person name="Sevcikova B."/>
            <person name="Kalinowski J."/>
            <person name="Kormanec J."/>
            <person name="Ruckert C."/>
        </authorList>
    </citation>
    <scope>NUCLEOTIDE SEQUENCE [LARGE SCALE GENOMIC DNA]</scope>
    <source>
        <strain evidence="2 3">CCM 3239</strain>
    </source>
</reference>
<dbReference type="Gene3D" id="2.130.10.30">
    <property type="entry name" value="Regulator of chromosome condensation 1/beta-lactamase-inhibitor protein II"/>
    <property type="match status" value="1"/>
</dbReference>
<sequence length="212" mass="22762">MAEKRLKSWGDNRAGQLGDGTTTDSSTLVTTLTALTGVDKIAAPVSGDFSPANKQHQTRWARVGGPMSTLPTRREQRACLHRGPSARQQLAAAAAAGHNVTNAAWTPTYAPRTLAAAIGAKQPLRRRTAFPAYADRSWLFTLYFNATGTEVLACSGFRHEPPSKAGSQRNGRPLSQMPHLAPAGASRQRLRRRGLGRTPLRGPSEHDGSPPH</sequence>
<dbReference type="GeneID" id="49388257"/>
<gene>
    <name evidence="2" type="ORF">SLAV_36470</name>
</gene>